<evidence type="ECO:0000256" key="14">
    <source>
        <dbReference type="SAM" id="MobiDB-lite"/>
    </source>
</evidence>
<dbReference type="GO" id="GO:0005886">
    <property type="term" value="C:plasma membrane"/>
    <property type="evidence" value="ECO:0007669"/>
    <property type="project" value="TreeGrafter"/>
</dbReference>
<keyword evidence="3" id="KW-0813">Transport</keyword>
<dbReference type="Pfam" id="PF00474">
    <property type="entry name" value="SSF"/>
    <property type="match status" value="1"/>
</dbReference>
<dbReference type="InterPro" id="IPR001734">
    <property type="entry name" value="Na/solute_symporter"/>
</dbReference>
<keyword evidence="10 15" id="KW-0472">Membrane</keyword>
<comment type="caution">
    <text evidence="16">The sequence shown here is derived from an EMBL/GenBank/DDBJ whole genome shotgun (WGS) entry which is preliminary data.</text>
</comment>
<feature type="transmembrane region" description="Helical" evidence="15">
    <location>
        <begin position="187"/>
        <end position="205"/>
    </location>
</feature>
<dbReference type="EMBL" id="BMAV01018098">
    <property type="protein sequence ID" value="GFY70219.1"/>
    <property type="molecule type" value="Genomic_DNA"/>
</dbReference>
<keyword evidence="11" id="KW-0325">Glycoprotein</keyword>
<evidence type="ECO:0000256" key="2">
    <source>
        <dbReference type="ARBA" id="ARBA00006434"/>
    </source>
</evidence>
<feature type="transmembrane region" description="Helical" evidence="15">
    <location>
        <begin position="262"/>
        <end position="287"/>
    </location>
</feature>
<evidence type="ECO:0000256" key="15">
    <source>
        <dbReference type="SAM" id="Phobius"/>
    </source>
</evidence>
<evidence type="ECO:0000313" key="16">
    <source>
        <dbReference type="EMBL" id="GFY70219.1"/>
    </source>
</evidence>
<reference evidence="16" key="1">
    <citation type="submission" date="2020-08" db="EMBL/GenBank/DDBJ databases">
        <title>Multicomponent nature underlies the extraordinary mechanical properties of spider dragline silk.</title>
        <authorList>
            <person name="Kono N."/>
            <person name="Nakamura H."/>
            <person name="Mori M."/>
            <person name="Yoshida Y."/>
            <person name="Ohtoshi R."/>
            <person name="Malay A.D."/>
            <person name="Moran D.A.P."/>
            <person name="Tomita M."/>
            <person name="Numata K."/>
            <person name="Arakawa K."/>
        </authorList>
    </citation>
    <scope>NUCLEOTIDE SEQUENCE</scope>
</reference>
<feature type="transmembrane region" description="Helical" evidence="15">
    <location>
        <begin position="232"/>
        <end position="250"/>
    </location>
</feature>
<dbReference type="PROSITE" id="PS50283">
    <property type="entry name" value="NA_SOLUT_SYMP_3"/>
    <property type="match status" value="1"/>
</dbReference>
<proteinExistence type="inferred from homology"/>
<keyword evidence="17" id="KW-1185">Reference proteome</keyword>
<evidence type="ECO:0000256" key="1">
    <source>
        <dbReference type="ARBA" id="ARBA00004141"/>
    </source>
</evidence>
<keyword evidence="7 15" id="KW-1133">Transmembrane helix</keyword>
<evidence type="ECO:0000313" key="17">
    <source>
        <dbReference type="Proteomes" id="UP000886998"/>
    </source>
</evidence>
<dbReference type="InterPro" id="IPR052244">
    <property type="entry name" value="Choline_transporter"/>
</dbReference>
<dbReference type="OrthoDB" id="546820at2759"/>
<keyword evidence="4 15" id="KW-0812">Transmembrane</keyword>
<sequence>MTTNIAGVISVVFFYIIILVVGIWAGKKKKTPGSDLEESEEVMLAGRNIGMFVGIFTMTATWVGGGYINGTAEALYNSGIVWCQAPFGYALSLVIGGLFFANKMREEGYVTMLDPFQDLFGSRMGGLLFIPALCGEVFWSAAILAALGATVSVIIDMDNNTSIILSACIALFYTLFGGLYSVAYTDVIQLFCIFIGLWLCIPFSLTNDAVGSLSLKDTDWIGSVEPAYVGQYMDYGLLLILGGIPWQVYFQRVLSSKTAFRAQLLSYVAAFGCIIMAIPPMIIGAVAKATAWNETDFPGTLPLSKEQTSLVLPMVLQYLTPAAVSFVGLGAVSAAVMSSSDSSILSAASMFARNIYKLIIRQNASETEIIWVMKFAIVFVGILATVMALTVKSIYGLWYLSSDLVYVVLFPQLVCVVYYKKFCNTYGSLSAYIVGFLLRALGGEDIVGLPPLIKYPFYSEETEEQLFPFRTLAMLMSLTTLLVVSRTSKWLFETGRIPPQMDIFHCVVNIPDDILKVQEPQEGEMSVLNAHLTKTYQSEMNGRVNPALTLSSDEAESDSPVTNMPMPPPPYSAKPPSQNTTNF</sequence>
<evidence type="ECO:0000256" key="3">
    <source>
        <dbReference type="ARBA" id="ARBA00022448"/>
    </source>
</evidence>
<comment type="similarity">
    <text evidence="2 13">Belongs to the sodium:solute symporter (SSF) (TC 2.A.21) family.</text>
</comment>
<dbReference type="AlphaFoldDB" id="A0A8X7CFD6"/>
<keyword evidence="6" id="KW-0530">Neurotransmitter biosynthesis</keyword>
<feature type="transmembrane region" description="Helical" evidence="15">
    <location>
        <begin position="127"/>
        <end position="155"/>
    </location>
</feature>
<feature type="transmembrane region" description="Helical" evidence="15">
    <location>
        <begin position="322"/>
        <end position="348"/>
    </location>
</feature>
<evidence type="ECO:0000256" key="12">
    <source>
        <dbReference type="ARBA" id="ARBA00023201"/>
    </source>
</evidence>
<dbReference type="GO" id="GO:0008292">
    <property type="term" value="P:acetylcholine biosynthetic process"/>
    <property type="evidence" value="ECO:0007669"/>
    <property type="project" value="TreeGrafter"/>
</dbReference>
<dbReference type="InterPro" id="IPR038377">
    <property type="entry name" value="Na/Glc_symporter_sf"/>
</dbReference>
<dbReference type="CDD" id="cd11474">
    <property type="entry name" value="SLC5sbd_CHT"/>
    <property type="match status" value="1"/>
</dbReference>
<dbReference type="PANTHER" id="PTHR45897:SF4">
    <property type="entry name" value="HIGH-AFFINITY CHOLINE TRANSPORTER 1"/>
    <property type="match status" value="1"/>
</dbReference>
<comment type="subcellular location">
    <subcellularLocation>
        <location evidence="1">Membrane</location>
        <topology evidence="1">Multi-pass membrane protein</topology>
    </subcellularLocation>
</comment>
<evidence type="ECO:0000256" key="13">
    <source>
        <dbReference type="RuleBase" id="RU362091"/>
    </source>
</evidence>
<dbReference type="FunFam" id="1.20.1730.10:FF:000008">
    <property type="entry name" value="High affinity choline transporter 1"/>
    <property type="match status" value="1"/>
</dbReference>
<evidence type="ECO:0000256" key="9">
    <source>
        <dbReference type="ARBA" id="ARBA00023065"/>
    </source>
</evidence>
<evidence type="ECO:0000256" key="7">
    <source>
        <dbReference type="ARBA" id="ARBA00022989"/>
    </source>
</evidence>
<evidence type="ECO:0000256" key="8">
    <source>
        <dbReference type="ARBA" id="ARBA00023053"/>
    </source>
</evidence>
<feature type="transmembrane region" description="Helical" evidence="15">
    <location>
        <begin position="6"/>
        <end position="26"/>
    </location>
</feature>
<feature type="transmembrane region" description="Helical" evidence="15">
    <location>
        <begin position="397"/>
        <end position="419"/>
    </location>
</feature>
<protein>
    <submittedName>
        <fullName evidence="16">High-affinity choline transporter 1</fullName>
    </submittedName>
</protein>
<feature type="transmembrane region" description="Helical" evidence="15">
    <location>
        <begin position="161"/>
        <end position="180"/>
    </location>
</feature>
<feature type="transmembrane region" description="Helical" evidence="15">
    <location>
        <begin position="79"/>
        <end position="101"/>
    </location>
</feature>
<dbReference type="PANTHER" id="PTHR45897">
    <property type="entry name" value="HIGH-AFFINITY CHOLINE TRANSPORTER 1"/>
    <property type="match status" value="1"/>
</dbReference>
<keyword evidence="9" id="KW-0406">Ion transport</keyword>
<evidence type="ECO:0000256" key="5">
    <source>
        <dbReference type="ARBA" id="ARBA00022847"/>
    </source>
</evidence>
<keyword evidence="12" id="KW-0739">Sodium transport</keyword>
<evidence type="ECO:0000256" key="11">
    <source>
        <dbReference type="ARBA" id="ARBA00023180"/>
    </source>
</evidence>
<name>A0A8X7CFD6_9ARAC</name>
<evidence type="ECO:0000256" key="10">
    <source>
        <dbReference type="ARBA" id="ARBA00023136"/>
    </source>
</evidence>
<evidence type="ECO:0000256" key="6">
    <source>
        <dbReference type="ARBA" id="ARBA00022979"/>
    </source>
</evidence>
<gene>
    <name evidence="16" type="primary">ChT</name>
    <name evidence="16" type="ORF">TNIN_274751</name>
</gene>
<feature type="transmembrane region" description="Helical" evidence="15">
    <location>
        <begin position="369"/>
        <end position="391"/>
    </location>
</feature>
<dbReference type="Proteomes" id="UP000886998">
    <property type="component" value="Unassembled WGS sequence"/>
</dbReference>
<dbReference type="Gene3D" id="1.20.1730.10">
    <property type="entry name" value="Sodium/glucose cotransporter"/>
    <property type="match status" value="1"/>
</dbReference>
<dbReference type="GO" id="GO:0005307">
    <property type="term" value="F:choline:sodium symporter activity"/>
    <property type="evidence" value="ECO:0007669"/>
    <property type="project" value="TreeGrafter"/>
</dbReference>
<keyword evidence="5" id="KW-0769">Symport</keyword>
<accession>A0A8X7CFD6</accession>
<organism evidence="16 17">
    <name type="scientific">Trichonephila inaurata madagascariensis</name>
    <dbReference type="NCBI Taxonomy" id="2747483"/>
    <lineage>
        <taxon>Eukaryota</taxon>
        <taxon>Metazoa</taxon>
        <taxon>Ecdysozoa</taxon>
        <taxon>Arthropoda</taxon>
        <taxon>Chelicerata</taxon>
        <taxon>Arachnida</taxon>
        <taxon>Araneae</taxon>
        <taxon>Araneomorphae</taxon>
        <taxon>Entelegynae</taxon>
        <taxon>Araneoidea</taxon>
        <taxon>Nephilidae</taxon>
        <taxon>Trichonephila</taxon>
        <taxon>Trichonephila inaurata</taxon>
    </lineage>
</organism>
<feature type="region of interest" description="Disordered" evidence="14">
    <location>
        <begin position="552"/>
        <end position="583"/>
    </location>
</feature>
<feature type="transmembrane region" description="Helical" evidence="15">
    <location>
        <begin position="47"/>
        <end position="67"/>
    </location>
</feature>
<keyword evidence="8" id="KW-0915">Sodium</keyword>
<evidence type="ECO:0000256" key="4">
    <source>
        <dbReference type="ARBA" id="ARBA00022692"/>
    </source>
</evidence>